<keyword evidence="3" id="KW-1185">Reference proteome</keyword>
<organism evidence="2 3">
    <name type="scientific">Ancylostoma duodenale</name>
    <dbReference type="NCBI Taxonomy" id="51022"/>
    <lineage>
        <taxon>Eukaryota</taxon>
        <taxon>Metazoa</taxon>
        <taxon>Ecdysozoa</taxon>
        <taxon>Nematoda</taxon>
        <taxon>Chromadorea</taxon>
        <taxon>Rhabditida</taxon>
        <taxon>Rhabditina</taxon>
        <taxon>Rhabditomorpha</taxon>
        <taxon>Strongyloidea</taxon>
        <taxon>Ancylostomatidae</taxon>
        <taxon>Ancylostomatinae</taxon>
        <taxon>Ancylostoma</taxon>
    </lineage>
</organism>
<evidence type="ECO:0000313" key="3">
    <source>
        <dbReference type="Proteomes" id="UP000054047"/>
    </source>
</evidence>
<keyword evidence="1" id="KW-0732">Signal</keyword>
<dbReference type="AlphaFoldDB" id="A0A0C2HGN3"/>
<evidence type="ECO:0000313" key="2">
    <source>
        <dbReference type="EMBL" id="KIH68786.1"/>
    </source>
</evidence>
<feature type="chain" id="PRO_5002166363" evidence="1">
    <location>
        <begin position="19"/>
        <end position="210"/>
    </location>
</feature>
<dbReference type="OrthoDB" id="10536151at2759"/>
<name>A0A0C2HGN3_9BILA</name>
<dbReference type="Proteomes" id="UP000054047">
    <property type="component" value="Unassembled WGS sequence"/>
</dbReference>
<gene>
    <name evidence="2" type="ORF">ANCDUO_00878</name>
</gene>
<evidence type="ECO:0000256" key="1">
    <source>
        <dbReference type="SAM" id="SignalP"/>
    </source>
</evidence>
<feature type="signal peptide" evidence="1">
    <location>
        <begin position="1"/>
        <end position="18"/>
    </location>
</feature>
<accession>A0A0C2HGN3</accession>
<proteinExistence type="predicted"/>
<sequence length="210" mass="24094">MTSYLIFLACIIKSSVEASDASVYMLKVQIAIIAETIADSTCPNAMRKLESSLILHTLHVTYYDKKSMVIFGAFYGHSYGKLHIIKAIFADFTNVSWTWDTEKFFDPDKHGLLVSAVFVRIGADRINDNPFHFSVFKYEGMLSNHEMMNAGTGFDFSEMYSKSPLRPIIEVSIDNYRWNKAKIGAKEGKSKKECDLTYNYCNKQGQVWWW</sequence>
<protein>
    <submittedName>
        <fullName evidence="2">Uncharacterized protein</fullName>
    </submittedName>
</protein>
<reference evidence="2 3" key="1">
    <citation type="submission" date="2013-12" db="EMBL/GenBank/DDBJ databases">
        <title>Draft genome of the parsitic nematode Ancylostoma duodenale.</title>
        <authorList>
            <person name="Mitreva M."/>
        </authorList>
    </citation>
    <scope>NUCLEOTIDE SEQUENCE [LARGE SCALE GENOMIC DNA]</scope>
    <source>
        <strain evidence="2 3">Zhejiang</strain>
    </source>
</reference>
<dbReference type="EMBL" id="KN726292">
    <property type="protein sequence ID" value="KIH68786.1"/>
    <property type="molecule type" value="Genomic_DNA"/>
</dbReference>